<dbReference type="EMBL" id="LAZR01022159">
    <property type="protein sequence ID" value="KKL82838.1"/>
    <property type="molecule type" value="Genomic_DNA"/>
</dbReference>
<comment type="caution">
    <text evidence="1">The sequence shown here is derived from an EMBL/GenBank/DDBJ whole genome shotgun (WGS) entry which is preliminary data.</text>
</comment>
<proteinExistence type="predicted"/>
<organism evidence="1">
    <name type="scientific">marine sediment metagenome</name>
    <dbReference type="NCBI Taxonomy" id="412755"/>
    <lineage>
        <taxon>unclassified sequences</taxon>
        <taxon>metagenomes</taxon>
        <taxon>ecological metagenomes</taxon>
    </lineage>
</organism>
<reference evidence="1" key="1">
    <citation type="journal article" date="2015" name="Nature">
        <title>Complex archaea that bridge the gap between prokaryotes and eukaryotes.</title>
        <authorList>
            <person name="Spang A."/>
            <person name="Saw J.H."/>
            <person name="Jorgensen S.L."/>
            <person name="Zaremba-Niedzwiedzka K."/>
            <person name="Martijn J."/>
            <person name="Lind A.E."/>
            <person name="van Eijk R."/>
            <person name="Schleper C."/>
            <person name="Guy L."/>
            <person name="Ettema T.J."/>
        </authorList>
    </citation>
    <scope>NUCLEOTIDE SEQUENCE</scope>
</reference>
<sequence length="76" mass="8919">MNIKDIVKDNKVRFVFYRQQHMYYEICCADGQKYTFPVPLEDVMDASLFAEEKAITYMRYIRKALDASTFVVSGCC</sequence>
<evidence type="ECO:0000313" key="1">
    <source>
        <dbReference type="EMBL" id="KKL82838.1"/>
    </source>
</evidence>
<gene>
    <name evidence="1" type="ORF">LCGC14_1980750</name>
</gene>
<dbReference type="AlphaFoldDB" id="A0A0F9F9B0"/>
<protein>
    <submittedName>
        <fullName evidence="1">Uncharacterized protein</fullName>
    </submittedName>
</protein>
<accession>A0A0F9F9B0</accession>
<name>A0A0F9F9B0_9ZZZZ</name>